<feature type="domain" description="ABC transporter" evidence="17">
    <location>
        <begin position="423"/>
        <end position="708"/>
    </location>
</feature>
<keyword evidence="13" id="KW-0234">DNA repair</keyword>
<evidence type="ECO:0000256" key="9">
    <source>
        <dbReference type="ARBA" id="ARBA00022833"/>
    </source>
</evidence>
<dbReference type="InterPro" id="IPR003593">
    <property type="entry name" value="AAA+_ATPase"/>
</dbReference>
<evidence type="ECO:0000259" key="17">
    <source>
        <dbReference type="PROSITE" id="PS50893"/>
    </source>
</evidence>
<dbReference type="InterPro" id="IPR041552">
    <property type="entry name" value="UvrA_DNA-bd"/>
</dbReference>
<keyword evidence="11" id="KW-0267">Excision nuclease</keyword>
<dbReference type="AlphaFoldDB" id="A0A291DU39"/>
<keyword evidence="7" id="KW-0228">DNA excision</keyword>
<gene>
    <name evidence="18" type="ORF">CO704_04150</name>
</gene>
<evidence type="ECO:0000256" key="6">
    <source>
        <dbReference type="ARBA" id="ARBA00022763"/>
    </source>
</evidence>
<evidence type="ECO:0000256" key="3">
    <source>
        <dbReference type="ARBA" id="ARBA00022723"/>
    </source>
</evidence>
<organism evidence="18 19">
    <name type="scientific">Cedecea neteri</name>
    <dbReference type="NCBI Taxonomy" id="158822"/>
    <lineage>
        <taxon>Bacteria</taxon>
        <taxon>Pseudomonadati</taxon>
        <taxon>Pseudomonadota</taxon>
        <taxon>Gammaproteobacteria</taxon>
        <taxon>Enterobacterales</taxon>
        <taxon>Enterobacteriaceae</taxon>
        <taxon>Cedecea</taxon>
    </lineage>
</organism>
<evidence type="ECO:0000256" key="4">
    <source>
        <dbReference type="ARBA" id="ARBA00022737"/>
    </source>
</evidence>
<keyword evidence="9" id="KW-0862">Zinc</keyword>
<evidence type="ECO:0000256" key="15">
    <source>
        <dbReference type="ARBA" id="ARBA00039316"/>
    </source>
</evidence>
<dbReference type="SUPFAM" id="SSF52540">
    <property type="entry name" value="P-loop containing nucleoside triphosphate hydrolases"/>
    <property type="match status" value="2"/>
</dbReference>
<evidence type="ECO:0000256" key="14">
    <source>
        <dbReference type="ARBA" id="ARBA00038000"/>
    </source>
</evidence>
<evidence type="ECO:0000256" key="16">
    <source>
        <dbReference type="ARBA" id="ARBA00042156"/>
    </source>
</evidence>
<evidence type="ECO:0000256" key="2">
    <source>
        <dbReference type="ARBA" id="ARBA00022490"/>
    </source>
</evidence>
<evidence type="ECO:0000313" key="19">
    <source>
        <dbReference type="Proteomes" id="UP000217979"/>
    </source>
</evidence>
<dbReference type="GO" id="GO:0006281">
    <property type="term" value="P:DNA repair"/>
    <property type="evidence" value="ECO:0007669"/>
    <property type="project" value="UniProtKB-KW"/>
</dbReference>
<keyword evidence="4" id="KW-0677">Repeat</keyword>
<keyword evidence="6" id="KW-0227">DNA damage</keyword>
<dbReference type="RefSeq" id="WP_061278083.1">
    <property type="nucleotide sequence ID" value="NZ_CP023525.1"/>
</dbReference>
<dbReference type="GO" id="GO:0003677">
    <property type="term" value="F:DNA binding"/>
    <property type="evidence" value="ECO:0007669"/>
    <property type="project" value="UniProtKB-KW"/>
</dbReference>
<dbReference type="GO" id="GO:0008270">
    <property type="term" value="F:zinc ion binding"/>
    <property type="evidence" value="ECO:0007669"/>
    <property type="project" value="UniProtKB-KW"/>
</dbReference>
<keyword evidence="10" id="KW-0067">ATP-binding</keyword>
<keyword evidence="8" id="KW-0863">Zinc-finger</keyword>
<evidence type="ECO:0000256" key="8">
    <source>
        <dbReference type="ARBA" id="ARBA00022771"/>
    </source>
</evidence>
<sequence>MNSIKLNGVSTHNLKNITIEISKNKITAIYGRSGAGKSSLAFSSLYKLCSDEFDALENGYGENHEYKIDSYSGIIPAIAIAQANKNNNPRSTLYSYLNIAQILSFISKKNSKHIPDFKYLKINKPDNECPMCRGLGEVTLINLNTIINEDMSIEEKPFSVWKNGTFSEMYHNLLLSYCQLENINTSIPFKQLSEIERKKILYGVTESRLAFKFKYKGTIRQRRAFYEGVMISAQNMIGQKSLGNATIRETCPECQGSRINLNSYQNKNIQILGLDILDFLTHPFSELSDRISNNSYSDEIIRVLKSFCEMGIGYLSFSRSIPSLSGGELQKLRFSRLLNSNISGILLVIDEISSQINSKDFPMILEKIQKLSINNTVVLIEHSPYFIDKADSKIHIGIEAGERGGYVCPNEKILPIKKNVQRHKTKNFIHFKNINKNNVFNQDFQIPKGCLTVLTGPSGSGKSSIAKVIEEREDAIYISQKSSSFSGRSVLSSTIKINTLIADYYSKNTDMESKDFLLSKDAGCKTCDGTGIIKYERGYDKDIYLTCPTCEGDLFDKKNESVELKVNGLNIIEFYNMEIKELYSLLNKTDTPFNKTLETMVSLGLGHLQLKRKTQTLSGGELRRVKLCEHLSRQKQTKKILIIDEPVAGLDPETASKIADYIHQKVPLFNAIILIEHRQEIIDYSDYEIQIGPSAGKLGGKVLSQRFLD</sequence>
<dbReference type="PANTHER" id="PTHR43152">
    <property type="entry name" value="UVRABC SYSTEM PROTEIN A"/>
    <property type="match status" value="1"/>
</dbReference>
<evidence type="ECO:0000256" key="5">
    <source>
        <dbReference type="ARBA" id="ARBA00022741"/>
    </source>
</evidence>
<protein>
    <recommendedName>
        <fullName evidence="15">UvrABC system protein A</fullName>
    </recommendedName>
    <alternativeName>
        <fullName evidence="16">Excinuclease ABC subunit A</fullName>
    </alternativeName>
</protein>
<dbReference type="Pfam" id="PF17755">
    <property type="entry name" value="UvrA_DNA-bind"/>
    <property type="match status" value="1"/>
</dbReference>
<name>A0A291DU39_9ENTR</name>
<dbReference type="GO" id="GO:0016887">
    <property type="term" value="F:ATP hydrolysis activity"/>
    <property type="evidence" value="ECO:0007669"/>
    <property type="project" value="InterPro"/>
</dbReference>
<dbReference type="GO" id="GO:0005524">
    <property type="term" value="F:ATP binding"/>
    <property type="evidence" value="ECO:0007669"/>
    <property type="project" value="UniProtKB-KW"/>
</dbReference>
<evidence type="ECO:0000256" key="13">
    <source>
        <dbReference type="ARBA" id="ARBA00023204"/>
    </source>
</evidence>
<comment type="subcellular location">
    <subcellularLocation>
        <location evidence="1">Cytoplasm</location>
    </subcellularLocation>
</comment>
<dbReference type="PANTHER" id="PTHR43152:SF3">
    <property type="entry name" value="UVRABC SYSTEM PROTEIN A"/>
    <property type="match status" value="1"/>
</dbReference>
<comment type="similarity">
    <text evidence="14">Belongs to the ABC transporter superfamily. UvrA family.</text>
</comment>
<evidence type="ECO:0000256" key="7">
    <source>
        <dbReference type="ARBA" id="ARBA00022769"/>
    </source>
</evidence>
<keyword evidence="3" id="KW-0479">Metal-binding</keyword>
<keyword evidence="2" id="KW-0963">Cytoplasm</keyword>
<dbReference type="Gene3D" id="1.20.1580.10">
    <property type="entry name" value="ABC transporter ATPase like domain"/>
    <property type="match status" value="2"/>
</dbReference>
<dbReference type="InterPro" id="IPR003439">
    <property type="entry name" value="ABC_transporter-like_ATP-bd"/>
</dbReference>
<evidence type="ECO:0000313" key="18">
    <source>
        <dbReference type="EMBL" id="ATF91335.1"/>
    </source>
</evidence>
<evidence type="ECO:0000256" key="11">
    <source>
        <dbReference type="ARBA" id="ARBA00022881"/>
    </source>
</evidence>
<accession>A0A291DU39</accession>
<dbReference type="GO" id="GO:0005737">
    <property type="term" value="C:cytoplasm"/>
    <property type="evidence" value="ECO:0007669"/>
    <property type="project" value="UniProtKB-SubCell"/>
</dbReference>
<dbReference type="Pfam" id="PF00005">
    <property type="entry name" value="ABC_tran"/>
    <property type="match status" value="1"/>
</dbReference>
<dbReference type="GO" id="GO:0004518">
    <property type="term" value="F:nuclease activity"/>
    <property type="evidence" value="ECO:0007669"/>
    <property type="project" value="UniProtKB-KW"/>
</dbReference>
<dbReference type="InterPro" id="IPR027417">
    <property type="entry name" value="P-loop_NTPase"/>
</dbReference>
<evidence type="ECO:0000256" key="1">
    <source>
        <dbReference type="ARBA" id="ARBA00004496"/>
    </source>
</evidence>
<proteinExistence type="inferred from homology"/>
<keyword evidence="5" id="KW-0547">Nucleotide-binding</keyword>
<dbReference type="SMART" id="SM00382">
    <property type="entry name" value="AAA"/>
    <property type="match status" value="2"/>
</dbReference>
<evidence type="ECO:0000256" key="12">
    <source>
        <dbReference type="ARBA" id="ARBA00023125"/>
    </source>
</evidence>
<dbReference type="EMBL" id="CP023525">
    <property type="protein sequence ID" value="ATF91335.1"/>
    <property type="molecule type" value="Genomic_DNA"/>
</dbReference>
<dbReference type="Gene3D" id="1.10.8.280">
    <property type="entry name" value="ABC transporter ATPase domain-like"/>
    <property type="match status" value="1"/>
</dbReference>
<dbReference type="Gene3D" id="3.40.50.300">
    <property type="entry name" value="P-loop containing nucleotide triphosphate hydrolases"/>
    <property type="match status" value="3"/>
</dbReference>
<dbReference type="Proteomes" id="UP000217979">
    <property type="component" value="Chromosome"/>
</dbReference>
<dbReference type="PROSITE" id="PS50893">
    <property type="entry name" value="ABC_TRANSPORTER_2"/>
    <property type="match status" value="1"/>
</dbReference>
<keyword evidence="12" id="KW-0238">DNA-binding</keyword>
<reference evidence="18 19" key="1">
    <citation type="submission" date="2017-09" db="EMBL/GenBank/DDBJ databases">
        <title>FDA dAtabase for Regulatory Grade micrObial Sequences (FDA-ARGOS): Supporting development and validation of Infectious Disease Dx tests.</title>
        <authorList>
            <person name="Minogue T."/>
            <person name="Wolcott M."/>
            <person name="Wasieloski L."/>
            <person name="Aguilar W."/>
            <person name="Moore D."/>
            <person name="Tallon L."/>
            <person name="Sadzewicz L."/>
            <person name="Ott S."/>
            <person name="Zhao X."/>
            <person name="Nagaraj S."/>
            <person name="Vavikolanu K."/>
            <person name="Aluvathingal J."/>
            <person name="Nadendla S."/>
            <person name="Sichtig H."/>
        </authorList>
    </citation>
    <scope>NUCLEOTIDE SEQUENCE [LARGE SCALE GENOMIC DNA]</scope>
    <source>
        <strain evidence="18 19">FDAARGOS_392</strain>
    </source>
</reference>
<evidence type="ECO:0000256" key="10">
    <source>
        <dbReference type="ARBA" id="ARBA00022840"/>
    </source>
</evidence>